<feature type="domain" description="GerMN" evidence="1">
    <location>
        <begin position="332"/>
        <end position="424"/>
    </location>
</feature>
<dbReference type="OrthoDB" id="1953838at2"/>
<name>A0A1G5KXL1_9FIRM</name>
<reference evidence="2 3" key="1">
    <citation type="submission" date="2016-10" db="EMBL/GenBank/DDBJ databases">
        <authorList>
            <person name="de Groot N.N."/>
        </authorList>
    </citation>
    <scope>NUCLEOTIDE SEQUENCE [LARGE SCALE GENOMIC DNA]</scope>
    <source>
        <strain evidence="2 3">DSM 18978</strain>
    </source>
</reference>
<sequence>MRSVRNIILLLILCVTATGLPLYADSLNIESFSFNFSSEEELSFASEVTVVSPSHVKVMFSISTDGNSVPLSFDATEPVMVEIYSASQRLKSIPLKELTEELPPSETTISKDAPLNISLDINQVEINIPNGEYHLKITPNIKNFEPEAIYYSTPISFSSEFKYIPAVASIQNNQSALKLYFTDNDYFHLIPITRIIPYTSTPLRSTIDHLEMGADPALGLSTLSPIPKGVGLGLNGGTANVYITGDLNEYESNPSNAAIAYESFVNSLTSINEVNQVQFYFNNRIQADGFHGRVMSEPHKPSLGPSLYVGFVTETDRLLLTPIALKGTDASVTSIFNQLKYSGYSDLYSYYLQPPVPDELILEDYIIEDGKLSLMLNDVFIDIYKDNIQLQSFMVDSLLYSFTSLEAIDSVEFKVNERVITTLNGVALPSNTNRLFINPETQS</sequence>
<dbReference type="Proteomes" id="UP000198636">
    <property type="component" value="Unassembled WGS sequence"/>
</dbReference>
<organism evidence="2 3">
    <name type="scientific">Alkaliphilus peptidifermentans DSM 18978</name>
    <dbReference type="NCBI Taxonomy" id="1120976"/>
    <lineage>
        <taxon>Bacteria</taxon>
        <taxon>Bacillati</taxon>
        <taxon>Bacillota</taxon>
        <taxon>Clostridia</taxon>
        <taxon>Peptostreptococcales</taxon>
        <taxon>Natronincolaceae</taxon>
        <taxon>Alkaliphilus</taxon>
    </lineage>
</organism>
<evidence type="ECO:0000259" key="1">
    <source>
        <dbReference type="SMART" id="SM00909"/>
    </source>
</evidence>
<feature type="domain" description="GerMN" evidence="1">
    <location>
        <begin position="203"/>
        <end position="290"/>
    </location>
</feature>
<dbReference type="RefSeq" id="WP_091546964.1">
    <property type="nucleotide sequence ID" value="NZ_FMUS01000033.1"/>
</dbReference>
<dbReference type="InterPro" id="IPR019606">
    <property type="entry name" value="GerMN"/>
</dbReference>
<protein>
    <submittedName>
        <fullName evidence="2">Sporulation and spore germination</fullName>
    </submittedName>
</protein>
<dbReference type="AlphaFoldDB" id="A0A1G5KXL1"/>
<accession>A0A1G5KXL1</accession>
<dbReference type="Pfam" id="PF10646">
    <property type="entry name" value="Germane"/>
    <property type="match status" value="1"/>
</dbReference>
<gene>
    <name evidence="2" type="ORF">SAMN03080606_03873</name>
</gene>
<dbReference type="EMBL" id="FMUS01000033">
    <property type="protein sequence ID" value="SCZ05423.1"/>
    <property type="molecule type" value="Genomic_DNA"/>
</dbReference>
<keyword evidence="3" id="KW-1185">Reference proteome</keyword>
<evidence type="ECO:0000313" key="3">
    <source>
        <dbReference type="Proteomes" id="UP000198636"/>
    </source>
</evidence>
<proteinExistence type="predicted"/>
<evidence type="ECO:0000313" key="2">
    <source>
        <dbReference type="EMBL" id="SCZ05423.1"/>
    </source>
</evidence>
<dbReference type="SMART" id="SM00909">
    <property type="entry name" value="Germane"/>
    <property type="match status" value="2"/>
</dbReference>